<evidence type="ECO:0000313" key="2">
    <source>
        <dbReference type="Proteomes" id="UP000241507"/>
    </source>
</evidence>
<proteinExistence type="predicted"/>
<sequence length="75" mass="8299">MKLASGEEKIMLHQATALSLNEEGQFVHVLSIHSDISHLTPRSTNDISFINIKGGLSFYNVPTETGNFHPKHLKA</sequence>
<dbReference type="KEGG" id="grs:C7S20_04660"/>
<accession>A0A2R3Z304</accession>
<dbReference type="AlphaFoldDB" id="A0A2R3Z304"/>
<dbReference type="OrthoDB" id="965844at2"/>
<keyword evidence="2" id="KW-1185">Reference proteome</keyword>
<reference evidence="2" key="1">
    <citation type="submission" date="2018-03" db="EMBL/GenBank/DDBJ databases">
        <title>Gramella fulva sp. nov., isolated from a dry surface of tidal flat.</title>
        <authorList>
            <person name="Hwang S.H."/>
            <person name="Hwang W.M."/>
            <person name="Kang K."/>
            <person name="Ahn T.-Y."/>
        </authorList>
    </citation>
    <scope>NUCLEOTIDE SEQUENCE [LARGE SCALE GENOMIC DNA]</scope>
    <source>
        <strain evidence="2">SH35</strain>
    </source>
</reference>
<protein>
    <submittedName>
        <fullName evidence="1">Uncharacterized protein</fullName>
    </submittedName>
</protein>
<name>A0A2R3Z304_9FLAO</name>
<organism evidence="1 2">
    <name type="scientific">Christiangramia fulva</name>
    <dbReference type="NCBI Taxonomy" id="2126553"/>
    <lineage>
        <taxon>Bacteria</taxon>
        <taxon>Pseudomonadati</taxon>
        <taxon>Bacteroidota</taxon>
        <taxon>Flavobacteriia</taxon>
        <taxon>Flavobacteriales</taxon>
        <taxon>Flavobacteriaceae</taxon>
        <taxon>Christiangramia</taxon>
    </lineage>
</organism>
<gene>
    <name evidence="1" type="ORF">C7S20_04660</name>
</gene>
<evidence type="ECO:0000313" key="1">
    <source>
        <dbReference type="EMBL" id="AVR44612.1"/>
    </source>
</evidence>
<dbReference type="RefSeq" id="WP_107011390.1">
    <property type="nucleotide sequence ID" value="NZ_CP028136.1"/>
</dbReference>
<dbReference type="Proteomes" id="UP000241507">
    <property type="component" value="Chromosome"/>
</dbReference>
<dbReference type="EMBL" id="CP028136">
    <property type="protein sequence ID" value="AVR44612.1"/>
    <property type="molecule type" value="Genomic_DNA"/>
</dbReference>